<keyword evidence="1" id="KW-1133">Transmembrane helix</keyword>
<protein>
    <submittedName>
        <fullName evidence="2">Conserved hypothetical integral membrane protein TIGR02206</fullName>
    </submittedName>
</protein>
<feature type="transmembrane region" description="Helical" evidence="1">
    <location>
        <begin position="60"/>
        <end position="79"/>
    </location>
</feature>
<feature type="transmembrane region" description="Helical" evidence="1">
    <location>
        <begin position="85"/>
        <end position="103"/>
    </location>
</feature>
<sequence length="250" mass="28768">MEGVKYFFRGSPDEINFKMFGFIHLILIAVALLGVYLIYENKNKLKRDNLSKLIKKTMAIILLSQQAILYLWYAVTGYSNITESLPLYNCRVAIICTALALLTDKQRYKNISVFWGIYGAVLSLIVVEGDPFSFPHYTMVSFFVGHILLLWGSFFILIVDEYTLSKDNLKPTLIFTNMYHLLLLIFDFYTGSNYDYLVEPPVFKNMFALVPQLVYSFVAILAFNLLILLFYFLASKLKTYSEGVFASSEL</sequence>
<dbReference type="STRING" id="415015.SAMN05660462_00960"/>
<gene>
    <name evidence="2" type="ORF">SAMN05660462_00960</name>
</gene>
<accession>A0A1H3MXS1</accession>
<organism evidence="2 3">
    <name type="scientific">Proteiniborus ethanoligenes</name>
    <dbReference type="NCBI Taxonomy" id="415015"/>
    <lineage>
        <taxon>Bacteria</taxon>
        <taxon>Bacillati</taxon>
        <taxon>Bacillota</taxon>
        <taxon>Clostridia</taxon>
        <taxon>Eubacteriales</taxon>
        <taxon>Proteiniborus</taxon>
    </lineage>
</organism>
<dbReference type="Proteomes" id="UP000198625">
    <property type="component" value="Unassembled WGS sequence"/>
</dbReference>
<keyword evidence="3" id="KW-1185">Reference proteome</keyword>
<name>A0A1H3MXS1_9FIRM</name>
<keyword evidence="1" id="KW-0812">Transmembrane</keyword>
<evidence type="ECO:0000313" key="2">
    <source>
        <dbReference type="EMBL" id="SDY81324.1"/>
    </source>
</evidence>
<dbReference type="InterPro" id="IPR011737">
    <property type="entry name" value="CHP02206_TP0381"/>
</dbReference>
<reference evidence="2 3" key="1">
    <citation type="submission" date="2016-10" db="EMBL/GenBank/DDBJ databases">
        <authorList>
            <person name="de Groot N.N."/>
        </authorList>
    </citation>
    <scope>NUCLEOTIDE SEQUENCE [LARGE SCALE GENOMIC DNA]</scope>
    <source>
        <strain evidence="2 3">DSM 21650</strain>
    </source>
</reference>
<feature type="transmembrane region" description="Helical" evidence="1">
    <location>
        <begin position="20"/>
        <end position="39"/>
    </location>
</feature>
<evidence type="ECO:0000313" key="3">
    <source>
        <dbReference type="Proteomes" id="UP000198625"/>
    </source>
</evidence>
<dbReference type="RefSeq" id="WP_091727949.1">
    <property type="nucleotide sequence ID" value="NZ_FNQE01000008.1"/>
</dbReference>
<dbReference type="Pfam" id="PF14808">
    <property type="entry name" value="TMEM164"/>
    <property type="match status" value="1"/>
</dbReference>
<proteinExistence type="predicted"/>
<feature type="transmembrane region" description="Helical" evidence="1">
    <location>
        <begin position="139"/>
        <end position="159"/>
    </location>
</feature>
<feature type="transmembrane region" description="Helical" evidence="1">
    <location>
        <begin position="209"/>
        <end position="233"/>
    </location>
</feature>
<feature type="transmembrane region" description="Helical" evidence="1">
    <location>
        <begin position="110"/>
        <end position="127"/>
    </location>
</feature>
<evidence type="ECO:0000256" key="1">
    <source>
        <dbReference type="SAM" id="Phobius"/>
    </source>
</evidence>
<dbReference type="OrthoDB" id="9813172at2"/>
<dbReference type="NCBIfam" id="TIGR02206">
    <property type="entry name" value="intg_mem_TP0381"/>
    <property type="match status" value="1"/>
</dbReference>
<dbReference type="AlphaFoldDB" id="A0A1H3MXS1"/>
<dbReference type="EMBL" id="FNQE01000008">
    <property type="protein sequence ID" value="SDY81324.1"/>
    <property type="molecule type" value="Genomic_DNA"/>
</dbReference>
<keyword evidence="1" id="KW-0472">Membrane</keyword>
<feature type="transmembrane region" description="Helical" evidence="1">
    <location>
        <begin position="171"/>
        <end position="189"/>
    </location>
</feature>